<sequence>MTEVHSVLSDGQGFEVAFLDEDGVDVTARYARRGIRVLSVLRLSGPSPPIGGQKNFPGLWWFATTGQHVGYESWTERDVVMMLDFDPRVVVASQPFWLIWRAGTGRLRRHVPDYFARTVDGQGVVVDVRPDDRVDAPAAEAFATMAQACREVGWEFRRTACPVPTLRANVRWLAGYRHRRCFAEDIAGVLMEAFTEPAPLLATAQRVGDQLAVVPVLYHLLWRGLLLTDLASAPLAACSIVWASEEEG</sequence>
<evidence type="ECO:0000313" key="1">
    <source>
        <dbReference type="EMBL" id="MBB6347326.1"/>
    </source>
</evidence>
<dbReference type="RefSeq" id="WP_221496439.1">
    <property type="nucleotide sequence ID" value="NZ_JACHJB010000002.1"/>
</dbReference>
<organism evidence="1 2">
    <name type="scientific">Nonomuraea muscovyensis</name>
    <dbReference type="NCBI Taxonomy" id="1124761"/>
    <lineage>
        <taxon>Bacteria</taxon>
        <taxon>Bacillati</taxon>
        <taxon>Actinomycetota</taxon>
        <taxon>Actinomycetes</taxon>
        <taxon>Streptosporangiales</taxon>
        <taxon>Streptosporangiaceae</taxon>
        <taxon>Nonomuraea</taxon>
    </lineage>
</organism>
<evidence type="ECO:0008006" key="3">
    <source>
        <dbReference type="Google" id="ProtNLM"/>
    </source>
</evidence>
<name>A0A7X0C454_9ACTN</name>
<dbReference type="NCBIfam" id="NF033179">
    <property type="entry name" value="TnsA_like_Actin"/>
    <property type="match status" value="1"/>
</dbReference>
<protein>
    <recommendedName>
        <fullName evidence="3">TnsA-like heteromeric transposase endonuclease subunit</fullName>
    </recommendedName>
</protein>
<dbReference type="AlphaFoldDB" id="A0A7X0C454"/>
<dbReference type="Proteomes" id="UP000583800">
    <property type="component" value="Unassembled WGS sequence"/>
</dbReference>
<accession>A0A7X0C454</accession>
<proteinExistence type="predicted"/>
<comment type="caution">
    <text evidence="1">The sequence shown here is derived from an EMBL/GenBank/DDBJ whole genome shotgun (WGS) entry which is preliminary data.</text>
</comment>
<reference evidence="1 2" key="1">
    <citation type="submission" date="2020-08" db="EMBL/GenBank/DDBJ databases">
        <title>Sequencing the genomes of 1000 actinobacteria strains.</title>
        <authorList>
            <person name="Klenk H.-P."/>
        </authorList>
    </citation>
    <scope>NUCLEOTIDE SEQUENCE [LARGE SCALE GENOMIC DNA]</scope>
    <source>
        <strain evidence="1 2">DSM 45913</strain>
    </source>
</reference>
<keyword evidence="2" id="KW-1185">Reference proteome</keyword>
<dbReference type="EMBL" id="JACHJB010000002">
    <property type="protein sequence ID" value="MBB6347326.1"/>
    <property type="molecule type" value="Genomic_DNA"/>
</dbReference>
<dbReference type="InterPro" id="IPR048000">
    <property type="entry name" value="TnsA-like"/>
</dbReference>
<gene>
    <name evidence="1" type="ORF">FHU36_003871</name>
</gene>
<evidence type="ECO:0000313" key="2">
    <source>
        <dbReference type="Proteomes" id="UP000583800"/>
    </source>
</evidence>